<name>A0AAN4Z5S0_9BILA</name>
<feature type="compositionally biased region" description="Polar residues" evidence="1">
    <location>
        <begin position="81"/>
        <end position="97"/>
    </location>
</feature>
<dbReference type="EMBL" id="BTRK01000001">
    <property type="protein sequence ID" value="GMR31842.1"/>
    <property type="molecule type" value="Genomic_DNA"/>
</dbReference>
<evidence type="ECO:0000313" key="3">
    <source>
        <dbReference type="Proteomes" id="UP001328107"/>
    </source>
</evidence>
<comment type="caution">
    <text evidence="2">The sequence shown here is derived from an EMBL/GenBank/DDBJ whole genome shotgun (WGS) entry which is preliminary data.</text>
</comment>
<feature type="non-terminal residue" evidence="2">
    <location>
        <position position="111"/>
    </location>
</feature>
<evidence type="ECO:0000313" key="2">
    <source>
        <dbReference type="EMBL" id="GMR31842.1"/>
    </source>
</evidence>
<protein>
    <submittedName>
        <fullName evidence="2">Uncharacterized protein</fullName>
    </submittedName>
</protein>
<reference evidence="3" key="1">
    <citation type="submission" date="2022-10" db="EMBL/GenBank/DDBJ databases">
        <title>Genome assembly of Pristionchus species.</title>
        <authorList>
            <person name="Yoshida K."/>
            <person name="Sommer R.J."/>
        </authorList>
    </citation>
    <scope>NUCLEOTIDE SEQUENCE [LARGE SCALE GENOMIC DNA]</scope>
    <source>
        <strain evidence="3">RS5460</strain>
    </source>
</reference>
<feature type="compositionally biased region" description="Basic residues" evidence="1">
    <location>
        <begin position="67"/>
        <end position="76"/>
    </location>
</feature>
<proteinExistence type="predicted"/>
<sequence>QKADPEVLKAIKEGRESFVHNIRRGTKLANFSFPPGRIYAVGTDPKTVPIVPTTKMKDEMRGINQRTGRKKSKQRKYLAERTSSTTVRRNPLQTTDGRNADKSSASRKKSR</sequence>
<dbReference type="Proteomes" id="UP001328107">
    <property type="component" value="Unassembled WGS sequence"/>
</dbReference>
<keyword evidence="3" id="KW-1185">Reference proteome</keyword>
<organism evidence="2 3">
    <name type="scientific">Pristionchus mayeri</name>
    <dbReference type="NCBI Taxonomy" id="1317129"/>
    <lineage>
        <taxon>Eukaryota</taxon>
        <taxon>Metazoa</taxon>
        <taxon>Ecdysozoa</taxon>
        <taxon>Nematoda</taxon>
        <taxon>Chromadorea</taxon>
        <taxon>Rhabditida</taxon>
        <taxon>Rhabditina</taxon>
        <taxon>Diplogasteromorpha</taxon>
        <taxon>Diplogasteroidea</taxon>
        <taxon>Neodiplogasteridae</taxon>
        <taxon>Pristionchus</taxon>
    </lineage>
</organism>
<feature type="region of interest" description="Disordered" evidence="1">
    <location>
        <begin position="56"/>
        <end position="111"/>
    </location>
</feature>
<accession>A0AAN4Z5S0</accession>
<feature type="non-terminal residue" evidence="2">
    <location>
        <position position="1"/>
    </location>
</feature>
<evidence type="ECO:0000256" key="1">
    <source>
        <dbReference type="SAM" id="MobiDB-lite"/>
    </source>
</evidence>
<dbReference type="AlphaFoldDB" id="A0AAN4Z5S0"/>
<gene>
    <name evidence="2" type="ORF">PMAYCL1PPCAC_02037</name>
</gene>